<protein>
    <submittedName>
        <fullName evidence="1">Uncharacterized protein</fullName>
    </submittedName>
</protein>
<name>A0ABT2ZSY6_9RHOB</name>
<reference evidence="1 2" key="1">
    <citation type="submission" date="2022-10" db="EMBL/GenBank/DDBJ databases">
        <title>Defluviimonas sp. nov., isolated from ocean surface sediments.</title>
        <authorList>
            <person name="He W."/>
            <person name="Wang L."/>
            <person name="Zhang D.-F."/>
        </authorList>
    </citation>
    <scope>NUCLEOTIDE SEQUENCE [LARGE SCALE GENOMIC DNA]</scope>
    <source>
        <strain evidence="1 2">WL0050</strain>
    </source>
</reference>
<keyword evidence="2" id="KW-1185">Reference proteome</keyword>
<proteinExistence type="predicted"/>
<accession>A0ABT2ZSY6</accession>
<comment type="caution">
    <text evidence="1">The sequence shown here is derived from an EMBL/GenBank/DDBJ whole genome shotgun (WGS) entry which is preliminary data.</text>
</comment>
<sequence length="446" mass="48607">MADGNLISMNDIPCCPELSKDPCCERLQFAYRLRVPLANAQVELTYVAELERCPGPLALGDVVYSTTLLPGEKVRLYTASRNSRFSYDSESEVNYRHEQASEETFYMSSMDRYMSDLTIRDQAEANSQSHSDFEVNGSADYWTVGFAGGGSASVDGDFNANSSADFARELSQHASSSHDRSVQATRAANSIAVGEVQSRSHAEGESESAYEASTRVFENRNQCHAVTYLAYQLVKKQTLKFTIKAVLRRVIDRAGDARVDARPIRPASSVAVIPDGIRATQANRLEIETAGRTSAAAHKANLISGGGFSSAGNLNLALATRSAALSVRVPPMSQAERDKALATVDAELVKAGVIDRVGGNVSAKFAAELSFTRETCLPTQAIVVKGCLDKCNTCEDSRRKSIELDLVRQDLENQLLAKRIQLLEKSQEYRCCPVGECEDKEEDGEA</sequence>
<dbReference type="Proteomes" id="UP001652564">
    <property type="component" value="Unassembled WGS sequence"/>
</dbReference>
<gene>
    <name evidence="1" type="ORF">OEZ71_18400</name>
</gene>
<evidence type="ECO:0000313" key="2">
    <source>
        <dbReference type="Proteomes" id="UP001652564"/>
    </source>
</evidence>
<dbReference type="RefSeq" id="WP_263741548.1">
    <property type="nucleotide sequence ID" value="NZ_JAOWKZ010000005.1"/>
</dbReference>
<organism evidence="1 2">
    <name type="scientific">Albidovulum litorale</name>
    <dbReference type="NCBI Taxonomy" id="2984134"/>
    <lineage>
        <taxon>Bacteria</taxon>
        <taxon>Pseudomonadati</taxon>
        <taxon>Pseudomonadota</taxon>
        <taxon>Alphaproteobacteria</taxon>
        <taxon>Rhodobacterales</taxon>
        <taxon>Paracoccaceae</taxon>
        <taxon>Albidovulum</taxon>
    </lineage>
</organism>
<evidence type="ECO:0000313" key="1">
    <source>
        <dbReference type="EMBL" id="MCV2874271.1"/>
    </source>
</evidence>
<dbReference type="EMBL" id="JAOWKZ010000005">
    <property type="protein sequence ID" value="MCV2874271.1"/>
    <property type="molecule type" value="Genomic_DNA"/>
</dbReference>